<sequence length="248" mass="28597">MSSEKNFNPYQPEYVSLFEALYGQHLMSLGGINAIENMFSDIHLACLTALDVGFGIGGVAFYLAKKYKMQVFGVEMYSWMAQYAEEHAPEELAGQLHFKRYEEEEKIPFSAKKFDLVYSKGVLNHVSNKIPLFQQIHSCLKGKGHLVIADWIYPKAYHCMKGPLVKETEDSYRFALNASGFDSIEFRDDSEQFEAYVLSFLDNLDLQRVFISEHFGEKVFLSIRSDHLKLLENIRHKDKIAVRILTKK</sequence>
<accession>A0A0W0WDS6</accession>
<dbReference type="EC" id="2.1.1.164" evidence="7"/>
<dbReference type="Proteomes" id="UP000054761">
    <property type="component" value="Unassembled WGS sequence"/>
</dbReference>
<dbReference type="AlphaFoldDB" id="A0A0W0WDS6"/>
<organism evidence="7 8">
    <name type="scientific">Legionella israelensis</name>
    <dbReference type="NCBI Taxonomy" id="454"/>
    <lineage>
        <taxon>Bacteria</taxon>
        <taxon>Pseudomonadati</taxon>
        <taxon>Pseudomonadota</taxon>
        <taxon>Gammaproteobacteria</taxon>
        <taxon>Legionellales</taxon>
        <taxon>Legionellaceae</taxon>
        <taxon>Legionella</taxon>
    </lineage>
</organism>
<gene>
    <name evidence="7" type="primary">rebM</name>
    <name evidence="7" type="ORF">Lisr_0751</name>
</gene>
<evidence type="ECO:0000259" key="6">
    <source>
        <dbReference type="Pfam" id="PF13847"/>
    </source>
</evidence>
<protein>
    <submittedName>
        <fullName evidence="7">Demethylrebeccamycin-D-glucose O-methyltransferase</fullName>
        <ecNumber evidence="7">2.1.1.164</ecNumber>
    </submittedName>
</protein>
<dbReference type="EMBL" id="LNYH01000032">
    <property type="protein sequence ID" value="KTD30489.1"/>
    <property type="molecule type" value="Genomic_DNA"/>
</dbReference>
<dbReference type="Pfam" id="PF13847">
    <property type="entry name" value="Methyltransf_31"/>
    <property type="match status" value="1"/>
</dbReference>
<keyword evidence="5" id="KW-0812">Transmembrane</keyword>
<dbReference type="CDD" id="cd02440">
    <property type="entry name" value="AdoMet_MTases"/>
    <property type="match status" value="1"/>
</dbReference>
<dbReference type="GO" id="GO:0032259">
    <property type="term" value="P:methylation"/>
    <property type="evidence" value="ECO:0007669"/>
    <property type="project" value="UniProtKB-KW"/>
</dbReference>
<evidence type="ECO:0000256" key="1">
    <source>
        <dbReference type="ARBA" id="ARBA00005189"/>
    </source>
</evidence>
<dbReference type="PANTHER" id="PTHR44307">
    <property type="entry name" value="PHOSPHOETHANOLAMINE METHYLTRANSFERASE"/>
    <property type="match status" value="1"/>
</dbReference>
<keyword evidence="5" id="KW-0472">Membrane</keyword>
<comment type="pathway">
    <text evidence="4">Phospholipid metabolism.</text>
</comment>
<reference evidence="7 8" key="1">
    <citation type="submission" date="2015-11" db="EMBL/GenBank/DDBJ databases">
        <title>Genomic analysis of 38 Legionella species identifies large and diverse effector repertoires.</title>
        <authorList>
            <person name="Burstein D."/>
            <person name="Amaro F."/>
            <person name="Zusman T."/>
            <person name="Lifshitz Z."/>
            <person name="Cohen O."/>
            <person name="Gilbert J.A."/>
            <person name="Pupko T."/>
            <person name="Shuman H.A."/>
            <person name="Segal G."/>
        </authorList>
    </citation>
    <scope>NUCLEOTIDE SEQUENCE [LARGE SCALE GENOMIC DNA]</scope>
    <source>
        <strain evidence="7 8">Bercovier 4</strain>
    </source>
</reference>
<evidence type="ECO:0000256" key="5">
    <source>
        <dbReference type="SAM" id="Phobius"/>
    </source>
</evidence>
<dbReference type="STRING" id="454.Lisr_0751"/>
<dbReference type="InterPro" id="IPR025714">
    <property type="entry name" value="Methyltranfer_dom"/>
</dbReference>
<dbReference type="PATRIC" id="fig|454.4.peg.808"/>
<dbReference type="Gene3D" id="3.40.50.150">
    <property type="entry name" value="Vaccinia Virus protein VP39"/>
    <property type="match status" value="1"/>
</dbReference>
<dbReference type="GO" id="GO:0008757">
    <property type="term" value="F:S-adenosylmethionine-dependent methyltransferase activity"/>
    <property type="evidence" value="ECO:0007669"/>
    <property type="project" value="InterPro"/>
</dbReference>
<keyword evidence="2 7" id="KW-0489">Methyltransferase</keyword>
<dbReference type="RefSeq" id="WP_058501127.1">
    <property type="nucleotide sequence ID" value="NZ_CAAAJA010000035.1"/>
</dbReference>
<name>A0A0W0WDS6_9GAMM</name>
<dbReference type="SUPFAM" id="SSF53335">
    <property type="entry name" value="S-adenosyl-L-methionine-dependent methyltransferases"/>
    <property type="match status" value="1"/>
</dbReference>
<evidence type="ECO:0000313" key="7">
    <source>
        <dbReference type="EMBL" id="KTD30489.1"/>
    </source>
</evidence>
<feature type="transmembrane region" description="Helical" evidence="5">
    <location>
        <begin position="42"/>
        <end position="64"/>
    </location>
</feature>
<comment type="pathway">
    <text evidence="1">Lipid metabolism.</text>
</comment>
<dbReference type="GO" id="GO:0102082">
    <property type="term" value="F:demethylrebeccamycin--D-glucose O-methyltransferase activity"/>
    <property type="evidence" value="ECO:0007669"/>
    <property type="project" value="UniProtKB-EC"/>
</dbReference>
<dbReference type="PANTHER" id="PTHR44307:SF2">
    <property type="entry name" value="PHOSPHOETHANOLAMINE METHYLTRANSFERASE ISOFORM X1"/>
    <property type="match status" value="1"/>
</dbReference>
<evidence type="ECO:0000256" key="3">
    <source>
        <dbReference type="ARBA" id="ARBA00022679"/>
    </source>
</evidence>
<comment type="caution">
    <text evidence="7">The sequence shown here is derived from an EMBL/GenBank/DDBJ whole genome shotgun (WGS) entry which is preliminary data.</text>
</comment>
<keyword evidence="3 7" id="KW-0808">Transferase</keyword>
<dbReference type="InterPro" id="IPR029063">
    <property type="entry name" value="SAM-dependent_MTases_sf"/>
</dbReference>
<feature type="domain" description="Methyltransferase" evidence="6">
    <location>
        <begin position="48"/>
        <end position="152"/>
    </location>
</feature>
<dbReference type="OrthoDB" id="9782855at2"/>
<evidence type="ECO:0000256" key="2">
    <source>
        <dbReference type="ARBA" id="ARBA00022603"/>
    </source>
</evidence>
<evidence type="ECO:0000313" key="8">
    <source>
        <dbReference type="Proteomes" id="UP000054761"/>
    </source>
</evidence>
<keyword evidence="5" id="KW-1133">Transmembrane helix</keyword>
<evidence type="ECO:0000256" key="4">
    <source>
        <dbReference type="ARBA" id="ARBA00025707"/>
    </source>
</evidence>
<keyword evidence="8" id="KW-1185">Reference proteome</keyword>
<proteinExistence type="predicted"/>